<evidence type="ECO:0000313" key="3">
    <source>
        <dbReference type="Proteomes" id="UP001054945"/>
    </source>
</evidence>
<reference evidence="2 3" key="1">
    <citation type="submission" date="2021-06" db="EMBL/GenBank/DDBJ databases">
        <title>Caerostris extrusa draft genome.</title>
        <authorList>
            <person name="Kono N."/>
            <person name="Arakawa K."/>
        </authorList>
    </citation>
    <scope>NUCLEOTIDE SEQUENCE [LARGE SCALE GENOMIC DNA]</scope>
</reference>
<proteinExistence type="predicted"/>
<name>A0AAV4RUM3_CAEEX</name>
<dbReference type="EMBL" id="BPLR01008617">
    <property type="protein sequence ID" value="GIY26033.1"/>
    <property type="molecule type" value="Genomic_DNA"/>
</dbReference>
<protein>
    <submittedName>
        <fullName evidence="2">Uncharacterized protein</fullName>
    </submittedName>
</protein>
<dbReference type="Proteomes" id="UP001054945">
    <property type="component" value="Unassembled WGS sequence"/>
</dbReference>
<accession>A0AAV4RUM3</accession>
<organism evidence="2 3">
    <name type="scientific">Caerostris extrusa</name>
    <name type="common">Bark spider</name>
    <name type="synonym">Caerostris bankana</name>
    <dbReference type="NCBI Taxonomy" id="172846"/>
    <lineage>
        <taxon>Eukaryota</taxon>
        <taxon>Metazoa</taxon>
        <taxon>Ecdysozoa</taxon>
        <taxon>Arthropoda</taxon>
        <taxon>Chelicerata</taxon>
        <taxon>Arachnida</taxon>
        <taxon>Araneae</taxon>
        <taxon>Araneomorphae</taxon>
        <taxon>Entelegynae</taxon>
        <taxon>Araneoidea</taxon>
        <taxon>Araneidae</taxon>
        <taxon>Caerostris</taxon>
    </lineage>
</organism>
<feature type="signal peptide" evidence="1">
    <location>
        <begin position="1"/>
        <end position="20"/>
    </location>
</feature>
<gene>
    <name evidence="2" type="ORF">CEXT_115671</name>
</gene>
<feature type="chain" id="PRO_5043921227" evidence="1">
    <location>
        <begin position="21"/>
        <end position="68"/>
    </location>
</feature>
<keyword evidence="3" id="KW-1185">Reference proteome</keyword>
<comment type="caution">
    <text evidence="2">The sequence shown here is derived from an EMBL/GenBank/DDBJ whole genome shotgun (WGS) entry which is preliminary data.</text>
</comment>
<keyword evidence="1" id="KW-0732">Signal</keyword>
<dbReference type="AlphaFoldDB" id="A0AAV4RUM3"/>
<evidence type="ECO:0000313" key="2">
    <source>
        <dbReference type="EMBL" id="GIY26033.1"/>
    </source>
</evidence>
<evidence type="ECO:0000256" key="1">
    <source>
        <dbReference type="SAM" id="SignalP"/>
    </source>
</evidence>
<sequence>MRFQALILGVILGYYPQGQAWSNVRRMNAPIIGVLSHPLVHEADRKGLHPHIVTFYLPIGAHGCELQA</sequence>